<keyword evidence="3" id="KW-1185">Reference proteome</keyword>
<protein>
    <submittedName>
        <fullName evidence="2">Uncharacterized protein</fullName>
    </submittedName>
</protein>
<dbReference type="AlphaFoldDB" id="A0AAN7BNX7"/>
<dbReference type="Proteomes" id="UP001301958">
    <property type="component" value="Unassembled WGS sequence"/>
</dbReference>
<gene>
    <name evidence="2" type="ORF">QBC38DRAFT_231110</name>
</gene>
<evidence type="ECO:0000256" key="1">
    <source>
        <dbReference type="SAM" id="Phobius"/>
    </source>
</evidence>
<organism evidence="2 3">
    <name type="scientific">Podospora fimiseda</name>
    <dbReference type="NCBI Taxonomy" id="252190"/>
    <lineage>
        <taxon>Eukaryota</taxon>
        <taxon>Fungi</taxon>
        <taxon>Dikarya</taxon>
        <taxon>Ascomycota</taxon>
        <taxon>Pezizomycotina</taxon>
        <taxon>Sordariomycetes</taxon>
        <taxon>Sordariomycetidae</taxon>
        <taxon>Sordariales</taxon>
        <taxon>Podosporaceae</taxon>
        <taxon>Podospora</taxon>
    </lineage>
</organism>
<evidence type="ECO:0000313" key="2">
    <source>
        <dbReference type="EMBL" id="KAK4226433.1"/>
    </source>
</evidence>
<keyword evidence="1" id="KW-0812">Transmembrane</keyword>
<name>A0AAN7BNX7_9PEZI</name>
<accession>A0AAN7BNX7</accession>
<sequence>MAPIEPREPFDGNDFSNNLFTDLSPILALFGEQVTKQFLSLSLCWADNILLAMGPIGIFTIVVSAIRVGGGPMLKAIVGRDRKEKALVEQELLSSTSDEVCEMWNGSSIVRTRGKPPPSMKTLILNNYERILSVSQALDQKVHHYDSFADNVRYYSHTDPPPDLTLNLNDESSKRAELNLLALFGVLLQTSGLVVAAITEYRWKWKQSGIRDTSFAYPCYLVGSVLLFTGVLACGHIIEDATRKTHLV</sequence>
<feature type="transmembrane region" description="Helical" evidence="1">
    <location>
        <begin position="215"/>
        <end position="238"/>
    </location>
</feature>
<proteinExistence type="predicted"/>
<reference evidence="2" key="2">
    <citation type="submission" date="2023-05" db="EMBL/GenBank/DDBJ databases">
        <authorList>
            <consortium name="Lawrence Berkeley National Laboratory"/>
            <person name="Steindorff A."/>
            <person name="Hensen N."/>
            <person name="Bonometti L."/>
            <person name="Westerberg I."/>
            <person name="Brannstrom I.O."/>
            <person name="Guillou S."/>
            <person name="Cros-Aarteil S."/>
            <person name="Calhoun S."/>
            <person name="Haridas S."/>
            <person name="Kuo A."/>
            <person name="Mondo S."/>
            <person name="Pangilinan J."/>
            <person name="Riley R."/>
            <person name="Labutti K."/>
            <person name="Andreopoulos B."/>
            <person name="Lipzen A."/>
            <person name="Chen C."/>
            <person name="Yanf M."/>
            <person name="Daum C."/>
            <person name="Ng V."/>
            <person name="Clum A."/>
            <person name="Ohm R."/>
            <person name="Martin F."/>
            <person name="Silar P."/>
            <person name="Natvig D."/>
            <person name="Lalanne C."/>
            <person name="Gautier V."/>
            <person name="Ament-Velasquez S.L."/>
            <person name="Kruys A."/>
            <person name="Hutchinson M.I."/>
            <person name="Powell A.J."/>
            <person name="Barry K."/>
            <person name="Miller A.N."/>
            <person name="Grigoriev I.V."/>
            <person name="Debuchy R."/>
            <person name="Gladieux P."/>
            <person name="Thoren M.H."/>
            <person name="Johannesson H."/>
        </authorList>
    </citation>
    <scope>NUCLEOTIDE SEQUENCE</scope>
    <source>
        <strain evidence="2">CBS 990.96</strain>
    </source>
</reference>
<feature type="transmembrane region" description="Helical" evidence="1">
    <location>
        <begin position="180"/>
        <end position="203"/>
    </location>
</feature>
<keyword evidence="1" id="KW-0472">Membrane</keyword>
<reference evidence="2" key="1">
    <citation type="journal article" date="2023" name="Mol. Phylogenet. Evol.">
        <title>Genome-scale phylogeny and comparative genomics of the fungal order Sordariales.</title>
        <authorList>
            <person name="Hensen N."/>
            <person name="Bonometti L."/>
            <person name="Westerberg I."/>
            <person name="Brannstrom I.O."/>
            <person name="Guillou S."/>
            <person name="Cros-Aarteil S."/>
            <person name="Calhoun S."/>
            <person name="Haridas S."/>
            <person name="Kuo A."/>
            <person name="Mondo S."/>
            <person name="Pangilinan J."/>
            <person name="Riley R."/>
            <person name="LaButti K."/>
            <person name="Andreopoulos B."/>
            <person name="Lipzen A."/>
            <person name="Chen C."/>
            <person name="Yan M."/>
            <person name="Daum C."/>
            <person name="Ng V."/>
            <person name="Clum A."/>
            <person name="Steindorff A."/>
            <person name="Ohm R.A."/>
            <person name="Martin F."/>
            <person name="Silar P."/>
            <person name="Natvig D.O."/>
            <person name="Lalanne C."/>
            <person name="Gautier V."/>
            <person name="Ament-Velasquez S.L."/>
            <person name="Kruys A."/>
            <person name="Hutchinson M.I."/>
            <person name="Powell A.J."/>
            <person name="Barry K."/>
            <person name="Miller A.N."/>
            <person name="Grigoriev I.V."/>
            <person name="Debuchy R."/>
            <person name="Gladieux P."/>
            <person name="Hiltunen Thoren M."/>
            <person name="Johannesson H."/>
        </authorList>
    </citation>
    <scope>NUCLEOTIDE SEQUENCE</scope>
    <source>
        <strain evidence="2">CBS 990.96</strain>
    </source>
</reference>
<feature type="transmembrane region" description="Helical" evidence="1">
    <location>
        <begin position="49"/>
        <end position="70"/>
    </location>
</feature>
<keyword evidence="1" id="KW-1133">Transmembrane helix</keyword>
<evidence type="ECO:0000313" key="3">
    <source>
        <dbReference type="Proteomes" id="UP001301958"/>
    </source>
</evidence>
<dbReference type="EMBL" id="MU865348">
    <property type="protein sequence ID" value="KAK4226433.1"/>
    <property type="molecule type" value="Genomic_DNA"/>
</dbReference>
<comment type="caution">
    <text evidence="2">The sequence shown here is derived from an EMBL/GenBank/DDBJ whole genome shotgun (WGS) entry which is preliminary data.</text>
</comment>